<evidence type="ECO:0000256" key="1">
    <source>
        <dbReference type="SAM" id="MobiDB-lite"/>
    </source>
</evidence>
<comment type="caution">
    <text evidence="3">The sequence shown here is derived from an EMBL/GenBank/DDBJ whole genome shotgun (WGS) entry which is preliminary data.</text>
</comment>
<feature type="compositionally biased region" description="Low complexity" evidence="1">
    <location>
        <begin position="33"/>
        <end position="52"/>
    </location>
</feature>
<dbReference type="CDD" id="cd00161">
    <property type="entry name" value="beta-trefoil_Ricin-like"/>
    <property type="match status" value="1"/>
</dbReference>
<reference evidence="4" key="1">
    <citation type="journal article" date="2019" name="Int. J. Syst. Evol. Microbiol.">
        <title>The Global Catalogue of Microorganisms (GCM) 10K type strain sequencing project: providing services to taxonomists for standard genome sequencing and annotation.</title>
        <authorList>
            <consortium name="The Broad Institute Genomics Platform"/>
            <consortium name="The Broad Institute Genome Sequencing Center for Infectious Disease"/>
            <person name="Wu L."/>
            <person name="Ma J."/>
        </authorList>
    </citation>
    <scope>NUCLEOTIDE SEQUENCE [LARGE SCALE GENOMIC DNA]</scope>
    <source>
        <strain evidence="4">CGMCC 4.7177</strain>
    </source>
</reference>
<evidence type="ECO:0000313" key="4">
    <source>
        <dbReference type="Proteomes" id="UP001595839"/>
    </source>
</evidence>
<keyword evidence="4" id="KW-1185">Reference proteome</keyword>
<organism evidence="3 4">
    <name type="scientific">Streptomyces vulcanius</name>
    <dbReference type="NCBI Taxonomy" id="1441876"/>
    <lineage>
        <taxon>Bacteria</taxon>
        <taxon>Bacillati</taxon>
        <taxon>Actinomycetota</taxon>
        <taxon>Actinomycetes</taxon>
        <taxon>Kitasatosporales</taxon>
        <taxon>Streptomycetaceae</taxon>
        <taxon>Streptomyces</taxon>
    </lineage>
</organism>
<dbReference type="Pfam" id="PF14200">
    <property type="entry name" value="RicinB_lectin_2"/>
    <property type="match status" value="1"/>
</dbReference>
<feature type="region of interest" description="Disordered" evidence="1">
    <location>
        <begin position="162"/>
        <end position="252"/>
    </location>
</feature>
<feature type="compositionally biased region" description="Low complexity" evidence="1">
    <location>
        <begin position="9"/>
        <end position="25"/>
    </location>
</feature>
<dbReference type="Proteomes" id="UP001595839">
    <property type="component" value="Unassembled WGS sequence"/>
</dbReference>
<feature type="compositionally biased region" description="Low complexity" evidence="1">
    <location>
        <begin position="73"/>
        <end position="92"/>
    </location>
</feature>
<dbReference type="SUPFAM" id="SSF50370">
    <property type="entry name" value="Ricin B-like lectins"/>
    <property type="match status" value="1"/>
</dbReference>
<feature type="compositionally biased region" description="Low complexity" evidence="1">
    <location>
        <begin position="232"/>
        <end position="247"/>
    </location>
</feature>
<sequence length="420" mass="42306">MPRQERTGPGVPAVRRAIAVPAAPGEPDESLMPPVASGSPSASSGEASRVSVPEGTSGTVPAALGARSGGPAGESSETSGVAAAASAGPVGSVAPTAATAATAAAASASDDDTQVTATVEADGDDGEPPSGRPAKALLAGAGIVGALLLAVPLLFIGEDDDDRSTEQTERASGVVLPKQLRPGAPTPAYGTASPTASPTPTTSAAGTGSTDTDRNKPGIQSGSPAAARTEKSASTSTSGSKTTASQTPKAALTPKVVAQPTVDIANRKNVMLKSAVTGMCADLGGSAKGKLGAGVFQEYCYRGTVDNQMWDFEKRYEGLGADGADVFQIRNVKDGLCMDLPGTGAVAMRTHVREGTCTGTKADNQLWWLESRGNGQYWIHNKASNGMCLEVWGEDGSGGPDARLGVYPCSPTDDHEWIVN</sequence>
<dbReference type="InterPro" id="IPR000772">
    <property type="entry name" value="Ricin_B_lectin"/>
</dbReference>
<gene>
    <name evidence="3" type="ORF">ACFPIH_43235</name>
</gene>
<feature type="domain" description="Ricin B lectin" evidence="2">
    <location>
        <begin position="306"/>
        <end position="398"/>
    </location>
</feature>
<dbReference type="PROSITE" id="PS50231">
    <property type="entry name" value="RICIN_B_LECTIN"/>
    <property type="match status" value="1"/>
</dbReference>
<name>A0ABV9B9H2_9ACTN</name>
<feature type="region of interest" description="Disordered" evidence="1">
    <location>
        <begin position="104"/>
        <end position="134"/>
    </location>
</feature>
<feature type="region of interest" description="Disordered" evidence="1">
    <location>
        <begin position="1"/>
        <end position="92"/>
    </location>
</feature>
<feature type="compositionally biased region" description="Low complexity" evidence="1">
    <location>
        <begin position="104"/>
        <end position="119"/>
    </location>
</feature>
<dbReference type="RefSeq" id="WP_381183851.1">
    <property type="nucleotide sequence ID" value="NZ_JBHSFK010000041.1"/>
</dbReference>
<evidence type="ECO:0000313" key="3">
    <source>
        <dbReference type="EMBL" id="MFC4506186.1"/>
    </source>
</evidence>
<protein>
    <submittedName>
        <fullName evidence="3">RICIN domain-containing protein</fullName>
    </submittedName>
</protein>
<accession>A0ABV9B9H2</accession>
<dbReference type="InterPro" id="IPR035992">
    <property type="entry name" value="Ricin_B-like_lectins"/>
</dbReference>
<dbReference type="Gene3D" id="2.80.10.50">
    <property type="match status" value="1"/>
</dbReference>
<feature type="compositionally biased region" description="Low complexity" evidence="1">
    <location>
        <begin position="182"/>
        <end position="210"/>
    </location>
</feature>
<evidence type="ECO:0000259" key="2">
    <source>
        <dbReference type="Pfam" id="PF14200"/>
    </source>
</evidence>
<proteinExistence type="predicted"/>
<dbReference type="EMBL" id="JBHSFK010000041">
    <property type="protein sequence ID" value="MFC4506186.1"/>
    <property type="molecule type" value="Genomic_DNA"/>
</dbReference>